<dbReference type="InterPro" id="IPR011707">
    <property type="entry name" value="Cu-oxidase-like_N"/>
</dbReference>
<dbReference type="Pfam" id="PF00127">
    <property type="entry name" value="Copper-bind"/>
    <property type="match status" value="1"/>
</dbReference>
<evidence type="ECO:0000313" key="13">
    <source>
        <dbReference type="EMBL" id="AWV90812.1"/>
    </source>
</evidence>
<evidence type="ECO:0000256" key="3">
    <source>
        <dbReference type="ARBA" id="ARBA00010609"/>
    </source>
</evidence>
<dbReference type="InterPro" id="IPR000923">
    <property type="entry name" value="BlueCu_1"/>
</dbReference>
<evidence type="ECO:0000256" key="9">
    <source>
        <dbReference type="ARBA" id="ARBA00023002"/>
    </source>
</evidence>
<feature type="binding site" description="type 1 copper site" evidence="12">
    <location>
        <position position="462"/>
    </location>
    <ligand>
        <name>Cu cation</name>
        <dbReference type="ChEBI" id="CHEBI:23378"/>
        <label>1</label>
    </ligand>
</feature>
<feature type="binding site" description="type 1 copper site" evidence="12">
    <location>
        <position position="270"/>
    </location>
    <ligand>
        <name>Cu cation</name>
        <dbReference type="ChEBI" id="CHEBI:23378"/>
        <label>1</label>
    </ligand>
</feature>
<dbReference type="EMBL" id="CP030032">
    <property type="protein sequence ID" value="AWV90812.1"/>
    <property type="molecule type" value="Genomic_DNA"/>
</dbReference>
<keyword evidence="9" id="KW-0560">Oxidoreductase</keyword>
<evidence type="ECO:0000256" key="6">
    <source>
        <dbReference type="ARBA" id="ARBA00017290"/>
    </source>
</evidence>
<comment type="cofactor">
    <cofactor evidence="1 12">
        <name>Cu(+)</name>
        <dbReference type="ChEBI" id="CHEBI:49552"/>
    </cofactor>
</comment>
<dbReference type="CDD" id="cd00920">
    <property type="entry name" value="Cupredoxin"/>
    <property type="match status" value="1"/>
</dbReference>
<sequence length="496" mass="53532">MTVYETSIFAPMKRFPKHMIWVAMFLLLAAVGCQDNASSGDPAKSVAPVGAEVEYTLEAYMSGYRGVGGEIEGKINPALKANAGDTVTLKLINKENMAHDIALDGQDVRTETAMKIDEVVEVTFVAKESTDYFCSLPGHRQAGMQGKFIVEGVAPQVAQNAPAVAGGAGSQLFPKTGTPLKPILPVSTDEISLGADTVPAPIGKRAPETVEFVINTSEEIAELEDGTTYEMWTFDGKVPGPMLRVREGDNVVIHLDNAPSSKMVHSIDFHAVTGPGGGAAVLQAPPGERRSMSFKAMKAGLYVYHCATPHIATHLARGMYGMILVEPEEGLPEVDREYYVMQGEYYTTERLGTEGHQIEDANRMLEEMPTYIVFNGRVGALTESRAMKAKVGETVRMYFGVGGPNKVSSMHVIGEIFDRVYKEADLISPPARNIQTTLVPAGGAVMVEFEVDYPGTYILVDHSLSRADKGAVAILEVEGEADDTIFKSLDGIKPVH</sequence>
<dbReference type="RefSeq" id="WP_111336482.1">
    <property type="nucleotide sequence ID" value="NZ_CP030032.1"/>
</dbReference>
<dbReference type="GO" id="GO:0005507">
    <property type="term" value="F:copper ion binding"/>
    <property type="evidence" value="ECO:0007669"/>
    <property type="project" value="InterPro"/>
</dbReference>
<dbReference type="Proteomes" id="UP000249799">
    <property type="component" value="Chromosome"/>
</dbReference>
<dbReference type="FunFam" id="2.60.40.420:FF:000093">
    <property type="entry name" value="Copper-containing nitrite reductase"/>
    <property type="match status" value="1"/>
</dbReference>
<protein>
    <recommendedName>
        <fullName evidence="6">Copper-containing nitrite reductase</fullName>
        <ecNumber evidence="5">1.7.2.1</ecNumber>
    </recommendedName>
</protein>
<evidence type="ECO:0000256" key="8">
    <source>
        <dbReference type="ARBA" id="ARBA00022737"/>
    </source>
</evidence>
<keyword evidence="14" id="KW-1185">Reference proteome</keyword>
<feature type="binding site" description="type 1 copper site" evidence="12">
    <location>
        <position position="314"/>
    </location>
    <ligand>
        <name>Cu cation</name>
        <dbReference type="ChEBI" id="CHEBI:23378"/>
        <label>1</label>
    </ligand>
</feature>
<comment type="subunit">
    <text evidence="4">Homotrimer.</text>
</comment>
<dbReference type="InterPro" id="IPR045087">
    <property type="entry name" value="Cu-oxidase_fam"/>
</dbReference>
<dbReference type="Gene3D" id="2.60.40.420">
    <property type="entry name" value="Cupredoxins - blue copper proteins"/>
    <property type="match status" value="3"/>
</dbReference>
<comment type="similarity">
    <text evidence="3">Belongs to the multicopper oxidase family.</text>
</comment>
<evidence type="ECO:0000256" key="1">
    <source>
        <dbReference type="ARBA" id="ARBA00001960"/>
    </source>
</evidence>
<dbReference type="KEGG" id="bsed:DN745_16395"/>
<reference evidence="13 14" key="1">
    <citation type="submission" date="2018-06" db="EMBL/GenBank/DDBJ databases">
        <title>Lujinxingia sediminis gen. nov. sp. nov., a new facultative anaerobic member of the class Deltaproteobacteria, and proposal of Lujinxingaceae fam. nov.</title>
        <authorList>
            <person name="Guo L.-Y."/>
            <person name="Li C.-M."/>
            <person name="Wang S."/>
            <person name="Du Z.-J."/>
        </authorList>
    </citation>
    <scope>NUCLEOTIDE SEQUENCE [LARGE SCALE GENOMIC DNA]</scope>
    <source>
        <strain evidence="13 14">FA350</strain>
    </source>
</reference>
<dbReference type="PANTHER" id="PTHR11709">
    <property type="entry name" value="MULTI-COPPER OXIDASE"/>
    <property type="match status" value="1"/>
</dbReference>
<comment type="catalytic activity">
    <reaction evidence="11">
        <text>nitric oxide + Fe(III)-[cytochrome c] + H2O = Fe(II)-[cytochrome c] + nitrite + 2 H(+)</text>
        <dbReference type="Rhea" id="RHEA:15233"/>
        <dbReference type="Rhea" id="RHEA-COMP:10350"/>
        <dbReference type="Rhea" id="RHEA-COMP:14399"/>
        <dbReference type="ChEBI" id="CHEBI:15377"/>
        <dbReference type="ChEBI" id="CHEBI:15378"/>
        <dbReference type="ChEBI" id="CHEBI:16301"/>
        <dbReference type="ChEBI" id="CHEBI:16480"/>
        <dbReference type="ChEBI" id="CHEBI:29033"/>
        <dbReference type="ChEBI" id="CHEBI:29034"/>
        <dbReference type="EC" id="1.7.2.1"/>
    </reaction>
</comment>
<dbReference type="NCBIfam" id="TIGR02376">
    <property type="entry name" value="Cu_nitrite_red"/>
    <property type="match status" value="1"/>
</dbReference>
<evidence type="ECO:0000256" key="2">
    <source>
        <dbReference type="ARBA" id="ARBA00001973"/>
    </source>
</evidence>
<proteinExistence type="inferred from homology"/>
<dbReference type="GO" id="GO:0009055">
    <property type="term" value="F:electron transfer activity"/>
    <property type="evidence" value="ECO:0007669"/>
    <property type="project" value="InterPro"/>
</dbReference>
<dbReference type="OrthoDB" id="9757546at2"/>
<organism evidence="13 14">
    <name type="scientific">Bradymonas sediminis</name>
    <dbReference type="NCBI Taxonomy" id="1548548"/>
    <lineage>
        <taxon>Bacteria</taxon>
        <taxon>Deltaproteobacteria</taxon>
        <taxon>Bradymonadales</taxon>
        <taxon>Bradymonadaceae</taxon>
        <taxon>Bradymonas</taxon>
    </lineage>
</organism>
<feature type="binding site" description="type 1 copper site" evidence="12">
    <location>
        <position position="305"/>
    </location>
    <ligand>
        <name>Cu cation</name>
        <dbReference type="ChEBI" id="CHEBI:23378"/>
        <label>1</label>
    </ligand>
</feature>
<evidence type="ECO:0000256" key="11">
    <source>
        <dbReference type="ARBA" id="ARBA00049340"/>
    </source>
</evidence>
<dbReference type="SUPFAM" id="SSF49503">
    <property type="entry name" value="Cupredoxins"/>
    <property type="match status" value="3"/>
</dbReference>
<dbReference type="CDD" id="cd11020">
    <property type="entry name" value="CuRO_1_CuNIR"/>
    <property type="match status" value="1"/>
</dbReference>
<dbReference type="GO" id="GO:0050421">
    <property type="term" value="F:nitrite reductase (NO-forming) activity"/>
    <property type="evidence" value="ECO:0007669"/>
    <property type="project" value="UniProtKB-EC"/>
</dbReference>
<feature type="binding site" description="type 1 copper site" evidence="12">
    <location>
        <position position="319"/>
    </location>
    <ligand>
        <name>Cu cation</name>
        <dbReference type="ChEBI" id="CHEBI:23378"/>
        <label>1</label>
    </ligand>
</feature>
<evidence type="ECO:0000256" key="12">
    <source>
        <dbReference type="PIRSR" id="PIRSR601287-1"/>
    </source>
</evidence>
<evidence type="ECO:0000256" key="10">
    <source>
        <dbReference type="ARBA" id="ARBA00023008"/>
    </source>
</evidence>
<dbReference type="EC" id="1.7.2.1" evidence="5"/>
<gene>
    <name evidence="13" type="primary">nirK</name>
    <name evidence="13" type="ORF">DN745_16395</name>
</gene>
<evidence type="ECO:0000256" key="7">
    <source>
        <dbReference type="ARBA" id="ARBA00022723"/>
    </source>
</evidence>
<evidence type="ECO:0000256" key="4">
    <source>
        <dbReference type="ARBA" id="ARBA00011233"/>
    </source>
</evidence>
<dbReference type="CDD" id="cd04208">
    <property type="entry name" value="CuRO_2_CuNIR"/>
    <property type="match status" value="1"/>
</dbReference>
<evidence type="ECO:0000313" key="14">
    <source>
        <dbReference type="Proteomes" id="UP000249799"/>
    </source>
</evidence>
<name>A0A2Z4FPJ6_9DELT</name>
<evidence type="ECO:0000256" key="5">
    <source>
        <dbReference type="ARBA" id="ARBA00011882"/>
    </source>
</evidence>
<keyword evidence="10 12" id="KW-0186">Copper</keyword>
<dbReference type="Pfam" id="PF07732">
    <property type="entry name" value="Cu-oxidase_3"/>
    <property type="match status" value="1"/>
</dbReference>
<feature type="binding site" description="type 1 copper site" evidence="12">
    <location>
        <position position="265"/>
    </location>
    <ligand>
        <name>Cu cation</name>
        <dbReference type="ChEBI" id="CHEBI:23378"/>
        <label>1</label>
    </ligand>
</feature>
<dbReference type="AlphaFoldDB" id="A0A2Z4FPJ6"/>
<accession>A0A2Z4FPJ6</accession>
<comment type="cofactor">
    <cofactor evidence="2 12">
        <name>Cu(2+)</name>
        <dbReference type="ChEBI" id="CHEBI:29036"/>
    </cofactor>
</comment>
<keyword evidence="8" id="KW-0677">Repeat</keyword>
<dbReference type="InterPro" id="IPR001287">
    <property type="entry name" value="NO2-reductase_Cu"/>
</dbReference>
<feature type="binding site" description="type 1 copper site" evidence="12">
    <location>
        <position position="306"/>
    </location>
    <ligand>
        <name>Cu cation</name>
        <dbReference type="ChEBI" id="CHEBI:23378"/>
        <label>1</label>
    </ligand>
</feature>
<dbReference type="PANTHER" id="PTHR11709:SF394">
    <property type="entry name" value="FI03373P-RELATED"/>
    <property type="match status" value="1"/>
</dbReference>
<dbReference type="PRINTS" id="PR00695">
    <property type="entry name" value="CUNO2RDTASE"/>
</dbReference>
<dbReference type="InterPro" id="IPR008972">
    <property type="entry name" value="Cupredoxin"/>
</dbReference>
<keyword evidence="7 12" id="KW-0479">Metal-binding</keyword>